<keyword evidence="8 12" id="KW-1133">Transmembrane helix</keyword>
<sequence length="519" mass="55058">MAATKREAKKKKTVVFFHPDLGIGGAERLVVDAAVGLQARGHRVVIFTSHCDPAHCFDEVRPGSAPDGQGGALLDVRVRGGHVVPPTLLGGRFAILCAIARQLHLLLHIWWTGELVALGATAYFVDQLAAGLPLLRWVVRGGGGRRGAQRVPILFYCHFPDLLLATGREHWWKRLYRVPFDALEQWSMGCADVVAVNSRFTQGVAAATWPPLGGGLRVVYPCVTAAADDDGDDGDDTNGGSSTKKGKRGKKNNKTDRSDDGGPLSLWNDVPFLLSINRFERKKNIGLAIRAFAGLPTSLRDGTRLVIAGGYDTRVAENVEHHRELDQLAADLGLRAATAATMVTALAVPADIQVLFLPSVPAALKTLLLHAPNCRLLVYTPAHEHFGIVPVEAMLAGLPVLACDSGGPTETVVDGETGWLRPADDVVASVLPSPSSPSSSTTGLPPAKRAAMAAAGRSRARTQFSDAQMAARLEALLDEIEVAAAGQTVPPIGTVLLACACLFGVLALALGALVWKRVF</sequence>
<keyword evidence="7 12" id="KW-0256">Endoplasmic reticulum</keyword>
<proteinExistence type="inferred from homology"/>
<dbReference type="UniPathway" id="UPA00378"/>
<dbReference type="InterPro" id="IPR001296">
    <property type="entry name" value="Glyco_trans_1"/>
</dbReference>
<evidence type="ECO:0000256" key="11">
    <source>
        <dbReference type="ARBA" id="ARBA00045104"/>
    </source>
</evidence>
<evidence type="ECO:0000256" key="1">
    <source>
        <dbReference type="ARBA" id="ARBA00003142"/>
    </source>
</evidence>
<comment type="pathway">
    <text evidence="3 12">Protein modification; protein glycosylation.</text>
</comment>
<comment type="catalytic activity">
    <reaction evidence="11 12">
        <text>an alpha-D-Man-(1-&gt;3)-beta-D-Man-(1-&gt;4)-beta-D-GlcNAc-(1-&gt;4)-alpha-D-GlcNAc-diphospho-di-trans,poly-cis-dolichol + GDP-alpha-D-mannose = an alpha-D-Man-(1-&gt;3)-[alpha-D-Man-(1-&gt;6)]-beta-D-Man-(1-&gt;4)-beta-D-GlcNAc-(1-&gt;4)-alpha-D-GlcNAc-diphospho-di-trans,poly-cis-dolichol + GDP + H(+)</text>
        <dbReference type="Rhea" id="RHEA:29519"/>
        <dbReference type="Rhea" id="RHEA-COMP:19513"/>
        <dbReference type="Rhea" id="RHEA-COMP:19515"/>
        <dbReference type="ChEBI" id="CHEBI:15378"/>
        <dbReference type="ChEBI" id="CHEBI:57527"/>
        <dbReference type="ChEBI" id="CHEBI:58189"/>
        <dbReference type="ChEBI" id="CHEBI:132510"/>
        <dbReference type="ChEBI" id="CHEBI:132511"/>
        <dbReference type="EC" id="2.4.1.257"/>
    </reaction>
    <physiologicalReaction direction="left-to-right" evidence="11 12">
        <dbReference type="Rhea" id="RHEA:29520"/>
    </physiologicalReaction>
</comment>
<keyword evidence="4 12" id="KW-0328">Glycosyltransferase</keyword>
<dbReference type="GO" id="GO:0102704">
    <property type="term" value="F:GDP-Man:Man(2)GlcNAc(2)-PP-Dol alpha-1,6-mannosyltransferase activity"/>
    <property type="evidence" value="ECO:0007669"/>
    <property type="project" value="UniProtKB-UniRule"/>
</dbReference>
<dbReference type="PANTHER" id="PTHR45918">
    <property type="entry name" value="ALPHA-1,3/1,6-MANNOSYLTRANSFERASE ALG2"/>
    <property type="match status" value="1"/>
</dbReference>
<evidence type="ECO:0000256" key="2">
    <source>
        <dbReference type="ARBA" id="ARBA00004586"/>
    </source>
</evidence>
<reference evidence="16 17" key="1">
    <citation type="journal article" date="2016" name="Genome Biol. Evol.">
        <title>Divergent and convergent evolution of fungal pathogenicity.</title>
        <authorList>
            <person name="Shang Y."/>
            <person name="Xiao G."/>
            <person name="Zheng P."/>
            <person name="Cen K."/>
            <person name="Zhan S."/>
            <person name="Wang C."/>
        </authorList>
    </citation>
    <scope>NUCLEOTIDE SEQUENCE [LARGE SCALE GENOMIC DNA]</scope>
    <source>
        <strain evidence="16 17">RCEF 264</strain>
    </source>
</reference>
<dbReference type="Pfam" id="PF13439">
    <property type="entry name" value="Glyco_transf_4"/>
    <property type="match status" value="1"/>
</dbReference>
<name>A0A167QFX9_9HYPO</name>
<evidence type="ECO:0000313" key="17">
    <source>
        <dbReference type="Proteomes" id="UP000076874"/>
    </source>
</evidence>
<comment type="catalytic activity">
    <reaction evidence="10 12">
        <text>a beta-D-Man-(1-&gt;4)-beta-D-GlcNAc-(1-&gt;4)-alpha-D-GlcNAc-diphospho-di-trans,poly-cis-dolichol + GDP-alpha-D-mannose = an alpha-D-Man-(1-&gt;3)-beta-D-Man-(1-&gt;4)-beta-D-GlcNAc-(1-&gt;4)-alpha-D-GlcNAc-diphospho-di-trans,poly-cis-dolichol + GDP + H(+)</text>
        <dbReference type="Rhea" id="RHEA:29515"/>
        <dbReference type="Rhea" id="RHEA-COMP:19511"/>
        <dbReference type="Rhea" id="RHEA-COMP:19513"/>
        <dbReference type="ChEBI" id="CHEBI:15378"/>
        <dbReference type="ChEBI" id="CHEBI:57527"/>
        <dbReference type="ChEBI" id="CHEBI:58189"/>
        <dbReference type="ChEBI" id="CHEBI:58472"/>
        <dbReference type="ChEBI" id="CHEBI:132510"/>
        <dbReference type="EC" id="2.4.1.132"/>
    </reaction>
    <physiologicalReaction direction="left-to-right" evidence="10 12">
        <dbReference type="Rhea" id="RHEA:29516"/>
    </physiologicalReaction>
</comment>
<dbReference type="EMBL" id="AZHD01000014">
    <property type="protein sequence ID" value="OAA57605.1"/>
    <property type="molecule type" value="Genomic_DNA"/>
</dbReference>
<dbReference type="GO" id="GO:0005789">
    <property type="term" value="C:endoplasmic reticulum membrane"/>
    <property type="evidence" value="ECO:0007669"/>
    <property type="project" value="UniProtKB-SubCell"/>
</dbReference>
<evidence type="ECO:0000256" key="13">
    <source>
        <dbReference type="SAM" id="MobiDB-lite"/>
    </source>
</evidence>
<dbReference type="SUPFAM" id="SSF53756">
    <property type="entry name" value="UDP-Glycosyltransferase/glycogen phosphorylase"/>
    <property type="match status" value="1"/>
</dbReference>
<feature type="domain" description="Glycosyl transferase family 1" evidence="14">
    <location>
        <begin position="269"/>
        <end position="425"/>
    </location>
</feature>
<dbReference type="Gene3D" id="3.40.50.2000">
    <property type="entry name" value="Glycogen Phosphorylase B"/>
    <property type="match status" value="2"/>
</dbReference>
<dbReference type="EC" id="2.4.1.132" evidence="12"/>
<protein>
    <recommendedName>
        <fullName evidence="12">Alpha-1,3/1,6-mannosyltransferase ALG2</fullName>
        <ecNumber evidence="12">2.4.1.132</ecNumber>
        <ecNumber evidence="12">2.4.1.257</ecNumber>
    </recommendedName>
    <alternativeName>
        <fullName evidence="12">GDP-Man:Man(1)GlcNAc(2)-PP-Dol alpha-1,3-mannosyltransferase</fullName>
    </alternativeName>
</protein>
<dbReference type="PANTHER" id="PTHR45918:SF1">
    <property type="entry name" value="ALPHA-1,3_1,6-MANNOSYLTRANSFERASE ALG2"/>
    <property type="match status" value="1"/>
</dbReference>
<dbReference type="GO" id="GO:0004378">
    <property type="term" value="F:GDP-Man:Man(1)GlcNAc(2)-PP-Dol alpha-1,3-mannosyltransferase activity"/>
    <property type="evidence" value="ECO:0007669"/>
    <property type="project" value="UniProtKB-UniRule"/>
</dbReference>
<dbReference type="STRING" id="1081102.A0A167QFX9"/>
<gene>
    <name evidence="16" type="ORF">SPI_07264</name>
</gene>
<evidence type="ECO:0000256" key="5">
    <source>
        <dbReference type="ARBA" id="ARBA00022679"/>
    </source>
</evidence>
<dbReference type="OrthoDB" id="4866295at2759"/>
<evidence type="ECO:0000256" key="10">
    <source>
        <dbReference type="ARBA" id="ARBA00045103"/>
    </source>
</evidence>
<evidence type="ECO:0000256" key="8">
    <source>
        <dbReference type="ARBA" id="ARBA00022989"/>
    </source>
</evidence>
<evidence type="ECO:0000313" key="16">
    <source>
        <dbReference type="EMBL" id="OAA57605.1"/>
    </source>
</evidence>
<keyword evidence="9 12" id="KW-0472">Membrane</keyword>
<evidence type="ECO:0000256" key="9">
    <source>
        <dbReference type="ARBA" id="ARBA00023136"/>
    </source>
</evidence>
<comment type="subcellular location">
    <subcellularLocation>
        <location evidence="2 12">Endoplasmic reticulum membrane</location>
    </subcellularLocation>
</comment>
<dbReference type="InterPro" id="IPR027054">
    <property type="entry name" value="ALG2"/>
</dbReference>
<evidence type="ECO:0000256" key="6">
    <source>
        <dbReference type="ARBA" id="ARBA00022692"/>
    </source>
</evidence>
<feature type="domain" description="Glycosyltransferase subfamily 4-like N-terminal" evidence="15">
    <location>
        <begin position="23"/>
        <end position="223"/>
    </location>
</feature>
<keyword evidence="5 12" id="KW-0808">Transferase</keyword>
<feature type="region of interest" description="Disordered" evidence="13">
    <location>
        <begin position="229"/>
        <end position="261"/>
    </location>
</feature>
<dbReference type="AlphaFoldDB" id="A0A167QFX9"/>
<keyword evidence="6 12" id="KW-0812">Transmembrane</keyword>
<comment type="function">
    <text evidence="1 12">Mannosylates Man(2)GlcNAc(2)-dolichol diphosphate and Man(1)GlcNAc(2)-dolichol diphosphate to form Man(3)GlcNAc(2)-dolichol diphosphate.</text>
</comment>
<keyword evidence="17" id="KW-1185">Reference proteome</keyword>
<evidence type="ECO:0000259" key="14">
    <source>
        <dbReference type="Pfam" id="PF00534"/>
    </source>
</evidence>
<evidence type="ECO:0000256" key="3">
    <source>
        <dbReference type="ARBA" id="ARBA00004922"/>
    </source>
</evidence>
<dbReference type="Pfam" id="PF00534">
    <property type="entry name" value="Glycos_transf_1"/>
    <property type="match status" value="1"/>
</dbReference>
<dbReference type="EC" id="2.4.1.257" evidence="12"/>
<feature type="transmembrane region" description="Helical" evidence="12">
    <location>
        <begin position="495"/>
        <end position="515"/>
    </location>
</feature>
<dbReference type="InterPro" id="IPR028098">
    <property type="entry name" value="Glyco_trans_4-like_N"/>
</dbReference>
<comment type="caution">
    <text evidence="16">The sequence shown here is derived from an EMBL/GenBank/DDBJ whole genome shotgun (WGS) entry which is preliminary data.</text>
</comment>
<dbReference type="Proteomes" id="UP000076874">
    <property type="component" value="Unassembled WGS sequence"/>
</dbReference>
<evidence type="ECO:0000256" key="7">
    <source>
        <dbReference type="ARBA" id="ARBA00022824"/>
    </source>
</evidence>
<evidence type="ECO:0000259" key="15">
    <source>
        <dbReference type="Pfam" id="PF13439"/>
    </source>
</evidence>
<evidence type="ECO:0000256" key="12">
    <source>
        <dbReference type="RuleBase" id="RU367136"/>
    </source>
</evidence>
<comment type="similarity">
    <text evidence="12">Belongs to the glycosyltransferase group 1 family.</text>
</comment>
<organism evidence="16 17">
    <name type="scientific">Niveomyces insectorum RCEF 264</name>
    <dbReference type="NCBI Taxonomy" id="1081102"/>
    <lineage>
        <taxon>Eukaryota</taxon>
        <taxon>Fungi</taxon>
        <taxon>Dikarya</taxon>
        <taxon>Ascomycota</taxon>
        <taxon>Pezizomycotina</taxon>
        <taxon>Sordariomycetes</taxon>
        <taxon>Hypocreomycetidae</taxon>
        <taxon>Hypocreales</taxon>
        <taxon>Cordycipitaceae</taxon>
        <taxon>Niveomyces</taxon>
    </lineage>
</organism>
<evidence type="ECO:0000256" key="4">
    <source>
        <dbReference type="ARBA" id="ARBA00022676"/>
    </source>
</evidence>
<accession>A0A167QFX9</accession>